<evidence type="ECO:0000313" key="3">
    <source>
        <dbReference type="Proteomes" id="UP000030693"/>
    </source>
</evidence>
<name>A0A058Z1E2_FONAL</name>
<feature type="region of interest" description="Disordered" evidence="1">
    <location>
        <begin position="43"/>
        <end position="64"/>
    </location>
</feature>
<organism evidence="2">
    <name type="scientific">Fonticula alba</name>
    <name type="common">Slime mold</name>
    <dbReference type="NCBI Taxonomy" id="691883"/>
    <lineage>
        <taxon>Eukaryota</taxon>
        <taxon>Rotosphaerida</taxon>
        <taxon>Fonticulaceae</taxon>
        <taxon>Fonticula</taxon>
    </lineage>
</organism>
<dbReference type="GeneID" id="20530425"/>
<keyword evidence="3" id="KW-1185">Reference proteome</keyword>
<sequence length="226" mass="25407">MSKSLRDPVVIHLLGDKGVGRSTFIRSLAGPDYYTTRRRLASFSSSSSSGSDDDEDNLDDKDAAPGHVSLSMYTSYGVVTVHLHETPNGLFEGPLRSELYLDADAVLLMAAADMPDSLESVGQQWYHDLLRNIPECRRFLILSKAHLQADKAVIDRLARRYRRPVTLEACQELATAKGFTTTLEWDKNMLDDRFAFLKPVVEYVLHDRRHGRPSDKHQDTGKCVVL</sequence>
<dbReference type="Gene3D" id="3.40.50.300">
    <property type="entry name" value="P-loop containing nucleotide triphosphate hydrolases"/>
    <property type="match status" value="1"/>
</dbReference>
<dbReference type="STRING" id="691883.A0A058Z1E2"/>
<protein>
    <submittedName>
        <fullName evidence="2">Uncharacterized protein</fullName>
    </submittedName>
</protein>
<dbReference type="EMBL" id="KB932213">
    <property type="protein sequence ID" value="KCV67758.1"/>
    <property type="molecule type" value="Genomic_DNA"/>
</dbReference>
<evidence type="ECO:0000256" key="1">
    <source>
        <dbReference type="SAM" id="MobiDB-lite"/>
    </source>
</evidence>
<dbReference type="AlphaFoldDB" id="A0A058Z1E2"/>
<evidence type="ECO:0000313" key="2">
    <source>
        <dbReference type="EMBL" id="KCV67758.1"/>
    </source>
</evidence>
<reference evidence="2" key="1">
    <citation type="submission" date="2013-04" db="EMBL/GenBank/DDBJ databases">
        <title>The Genome Sequence of Fonticula alba ATCC 38817.</title>
        <authorList>
            <consortium name="The Broad Institute Genomics Platform"/>
            <person name="Russ C."/>
            <person name="Cuomo C."/>
            <person name="Burger G."/>
            <person name="Gray M.W."/>
            <person name="Holland P.W.H."/>
            <person name="King N."/>
            <person name="Lang F.B.F."/>
            <person name="Roger A.J."/>
            <person name="Ruiz-Trillo I."/>
            <person name="Brown M."/>
            <person name="Walker B."/>
            <person name="Young S."/>
            <person name="Zeng Q."/>
            <person name="Gargeya S."/>
            <person name="Fitzgerald M."/>
            <person name="Haas B."/>
            <person name="Abouelleil A."/>
            <person name="Allen A.W."/>
            <person name="Alvarado L."/>
            <person name="Arachchi H.M."/>
            <person name="Berlin A.M."/>
            <person name="Chapman S.B."/>
            <person name="Gainer-Dewar J."/>
            <person name="Goldberg J."/>
            <person name="Griggs A."/>
            <person name="Gujja S."/>
            <person name="Hansen M."/>
            <person name="Howarth C."/>
            <person name="Imamovic A."/>
            <person name="Ireland A."/>
            <person name="Larimer J."/>
            <person name="McCowan C."/>
            <person name="Murphy C."/>
            <person name="Pearson M."/>
            <person name="Poon T.W."/>
            <person name="Priest M."/>
            <person name="Roberts A."/>
            <person name="Saif S."/>
            <person name="Shea T."/>
            <person name="Sisk P."/>
            <person name="Sykes S."/>
            <person name="Wortman J."/>
            <person name="Nusbaum C."/>
            <person name="Birren B."/>
        </authorList>
    </citation>
    <scope>NUCLEOTIDE SEQUENCE [LARGE SCALE GENOMIC DNA]</scope>
    <source>
        <strain evidence="2">ATCC 38817</strain>
    </source>
</reference>
<dbReference type="InterPro" id="IPR027417">
    <property type="entry name" value="P-loop_NTPase"/>
</dbReference>
<dbReference type="SUPFAM" id="SSF52540">
    <property type="entry name" value="P-loop containing nucleoside triphosphate hydrolases"/>
    <property type="match status" value="1"/>
</dbReference>
<dbReference type="RefSeq" id="XP_009497789.1">
    <property type="nucleotide sequence ID" value="XM_009499514.1"/>
</dbReference>
<gene>
    <name evidence="2" type="ORF">H696_05700</name>
</gene>
<dbReference type="Proteomes" id="UP000030693">
    <property type="component" value="Unassembled WGS sequence"/>
</dbReference>
<accession>A0A058Z1E2</accession>
<proteinExistence type="predicted"/>